<comment type="caution">
    <text evidence="3">The sequence shown here is derived from an EMBL/GenBank/DDBJ whole genome shotgun (WGS) entry which is preliminary data.</text>
</comment>
<accession>A0AAW5QV50</accession>
<dbReference type="Pfam" id="PF13884">
    <property type="entry name" value="Peptidase_S74"/>
    <property type="match status" value="1"/>
</dbReference>
<dbReference type="InterPro" id="IPR030392">
    <property type="entry name" value="S74_ICA"/>
</dbReference>
<dbReference type="AlphaFoldDB" id="A0AAW5QV50"/>
<dbReference type="RefSeq" id="WP_261614337.1">
    <property type="nucleotide sequence ID" value="NZ_JALIDZ010000001.1"/>
</dbReference>
<dbReference type="PROSITE" id="PS51688">
    <property type="entry name" value="ICA"/>
    <property type="match status" value="1"/>
</dbReference>
<feature type="domain" description="Peptidase S74" evidence="2">
    <location>
        <begin position="64"/>
        <end position="154"/>
    </location>
</feature>
<feature type="compositionally biased region" description="Low complexity" evidence="1">
    <location>
        <begin position="10"/>
        <end position="21"/>
    </location>
</feature>
<evidence type="ECO:0000313" key="3">
    <source>
        <dbReference type="EMBL" id="MCT8970784.1"/>
    </source>
</evidence>
<sequence length="175" mass="19098">MTGIPEPQYSSAGGSATTPGGNDTEIQFNSAGTFDGDADLTWNAGTNTMNTINIDYTGYITDISDKRLKENIVPLENSFEGIMALQAYSFTMKDDQNRAVEYGLMAQDVQTVFPELVKTHENGMLSLNYIGLIAPLIETVKAQQSEIEKLRSRLDALEARYGTGIDEPATETGEQ</sequence>
<dbReference type="EMBL" id="JALIDZ010000001">
    <property type="protein sequence ID" value="MCT8970784.1"/>
    <property type="molecule type" value="Genomic_DNA"/>
</dbReference>
<organism evidence="3 4">
    <name type="scientific">Microbaculum marinisediminis</name>
    <dbReference type="NCBI Taxonomy" id="2931392"/>
    <lineage>
        <taxon>Bacteria</taxon>
        <taxon>Pseudomonadati</taxon>
        <taxon>Pseudomonadota</taxon>
        <taxon>Alphaproteobacteria</taxon>
        <taxon>Hyphomicrobiales</taxon>
        <taxon>Tepidamorphaceae</taxon>
        <taxon>Microbaculum</taxon>
    </lineage>
</organism>
<name>A0AAW5QV50_9HYPH</name>
<evidence type="ECO:0000256" key="1">
    <source>
        <dbReference type="SAM" id="MobiDB-lite"/>
    </source>
</evidence>
<feature type="region of interest" description="Disordered" evidence="1">
    <location>
        <begin position="1"/>
        <end position="25"/>
    </location>
</feature>
<evidence type="ECO:0000313" key="4">
    <source>
        <dbReference type="Proteomes" id="UP001320898"/>
    </source>
</evidence>
<gene>
    <name evidence="3" type="ORF">MUB46_02820</name>
</gene>
<reference evidence="3 4" key="1">
    <citation type="submission" date="2022-04" db="EMBL/GenBank/DDBJ databases">
        <authorList>
            <person name="Ye Y.-Q."/>
            <person name="Du Z.-J."/>
        </authorList>
    </citation>
    <scope>NUCLEOTIDE SEQUENCE [LARGE SCALE GENOMIC DNA]</scope>
    <source>
        <strain evidence="3 4">A6E488</strain>
    </source>
</reference>
<protein>
    <submittedName>
        <fullName evidence="3">Tail fiber domain-containing protein</fullName>
    </submittedName>
</protein>
<proteinExistence type="predicted"/>
<dbReference type="Proteomes" id="UP001320898">
    <property type="component" value="Unassembled WGS sequence"/>
</dbReference>
<evidence type="ECO:0000259" key="2">
    <source>
        <dbReference type="PROSITE" id="PS51688"/>
    </source>
</evidence>
<keyword evidence="4" id="KW-1185">Reference proteome</keyword>